<gene>
    <name evidence="1" type="ORF">B0W47_00675</name>
    <name evidence="2" type="ORF">CDI09_14180</name>
</gene>
<dbReference type="KEGG" id="kna:B0W47_00675"/>
<sequence>MPISDFPAVLQPIVQKGMLQREFQNGLKSMLAFRAIADREPFPNSVGETITKTRKGLKKPVTTAMDPTQNTNLDNGLTPSTFSVEQYTLGIDMYGDTTDLNIVTSQSAIANMFLANSYTNGIQAIQSLERIARNALFFGNGSDLGGYISGNTRVITALAAAGTTIQVDDIRGFTAAFNPYGQIAAVSSSLTMPVLVGSTVYTLTGVTPDATNASTAPEGGISGTLTFTSNVSEADGAAGSAVVALTAPKVLRPNGKKTTAALTASNGTGDYLNMSTCLSAVAKLRNNNVPPAAGGFYHCYLDENQRLGLFNDQMFQRLYRGAYDSDPARDAQIIELAGIRFMPTTEAPQQTLEGVGQIHRAIICGQGALIEGDFAHIEGLPVPDIDKSETAVVDGIAMVTRPPLDRLRQIIAQSWYWIGGFALPTDMTANNEIIPTATSSYLKRAVVIESMGLDD</sequence>
<name>A0A9N7CJA9_9PROT</name>
<dbReference type="EMBL" id="NIRT01000034">
    <property type="protein sequence ID" value="PYD65347.1"/>
    <property type="molecule type" value="Genomic_DNA"/>
</dbReference>
<dbReference type="RefSeq" id="WP_078523654.1">
    <property type="nucleotide sequence ID" value="NZ_CP019875.1"/>
</dbReference>
<organism evidence="1 3">
    <name type="scientific">Komagataeibacter nataicola</name>
    <dbReference type="NCBI Taxonomy" id="265960"/>
    <lineage>
        <taxon>Bacteria</taxon>
        <taxon>Pseudomonadati</taxon>
        <taxon>Pseudomonadota</taxon>
        <taxon>Alphaproteobacteria</taxon>
        <taxon>Acetobacterales</taxon>
        <taxon>Acetobacteraceae</taxon>
        <taxon>Komagataeibacter</taxon>
    </lineage>
</organism>
<dbReference type="Proteomes" id="UP000189683">
    <property type="component" value="Chromosome"/>
</dbReference>
<dbReference type="EMBL" id="CP019875">
    <property type="protein sequence ID" value="AQU86213.1"/>
    <property type="molecule type" value="Genomic_DNA"/>
</dbReference>
<dbReference type="AlphaFoldDB" id="A0A9N7CJA9"/>
<reference evidence="2 4" key="3">
    <citation type="submission" date="2017-06" db="EMBL/GenBank/DDBJ databases">
        <title>A draft genome sequence of Komagataeibacter nataicola LMG 1536.</title>
        <authorList>
            <person name="Skraban J."/>
            <person name="Cleenwerck I."/>
            <person name="Vandamme P."/>
            <person name="Trcek J."/>
        </authorList>
    </citation>
    <scope>NUCLEOTIDE SEQUENCE [LARGE SCALE GENOMIC DNA]</scope>
    <source>
        <strain evidence="2 4">LMG 1536</strain>
    </source>
</reference>
<evidence type="ECO:0000313" key="4">
    <source>
        <dbReference type="Proteomes" id="UP000247512"/>
    </source>
</evidence>
<dbReference type="Proteomes" id="UP000247512">
    <property type="component" value="Unassembled WGS sequence"/>
</dbReference>
<protein>
    <submittedName>
        <fullName evidence="1">DUF4043 domain-containing protein</fullName>
    </submittedName>
</protein>
<accession>A0A9N7CJA9</accession>
<reference evidence="1" key="2">
    <citation type="submission" date="2017-02" db="EMBL/GenBank/DDBJ databases">
        <authorList>
            <person name="Zhang H."/>
        </authorList>
    </citation>
    <scope>NUCLEOTIDE SEQUENCE</scope>
    <source>
        <strain evidence="1">RZS01</strain>
    </source>
</reference>
<evidence type="ECO:0000313" key="1">
    <source>
        <dbReference type="EMBL" id="AQU86213.1"/>
    </source>
</evidence>
<evidence type="ECO:0000313" key="2">
    <source>
        <dbReference type="EMBL" id="PYD65347.1"/>
    </source>
</evidence>
<proteinExistence type="predicted"/>
<dbReference type="OrthoDB" id="7279930at2"/>
<keyword evidence="4" id="KW-1185">Reference proteome</keyword>
<reference evidence="3" key="1">
    <citation type="submission" date="2017-02" db="EMBL/GenBank/DDBJ databases">
        <title>zhang.</title>
        <authorList>
            <person name="Zhang H."/>
        </authorList>
    </citation>
    <scope>NUCLEOTIDE SEQUENCE [LARGE SCALE GENOMIC DNA]</scope>
    <source>
        <strain evidence="3">RZS01</strain>
    </source>
</reference>
<evidence type="ECO:0000313" key="3">
    <source>
        <dbReference type="Proteomes" id="UP000189683"/>
    </source>
</evidence>